<gene>
    <name evidence="2" type="ORF">PR048_010574</name>
</gene>
<dbReference type="Proteomes" id="UP001159363">
    <property type="component" value="Chromosome 3"/>
</dbReference>
<evidence type="ECO:0000313" key="3">
    <source>
        <dbReference type="Proteomes" id="UP001159363"/>
    </source>
</evidence>
<evidence type="ECO:0000256" key="1">
    <source>
        <dbReference type="SAM" id="MobiDB-lite"/>
    </source>
</evidence>
<feature type="region of interest" description="Disordered" evidence="1">
    <location>
        <begin position="102"/>
        <end position="126"/>
    </location>
</feature>
<name>A0ABQ9I342_9NEOP</name>
<accession>A0ABQ9I342</accession>
<dbReference type="EMBL" id="JARBHB010000003">
    <property type="protein sequence ID" value="KAJ8891065.1"/>
    <property type="molecule type" value="Genomic_DNA"/>
</dbReference>
<proteinExistence type="predicted"/>
<protein>
    <submittedName>
        <fullName evidence="2">Uncharacterized protein</fullName>
    </submittedName>
</protein>
<organism evidence="2 3">
    <name type="scientific">Dryococelus australis</name>
    <dbReference type="NCBI Taxonomy" id="614101"/>
    <lineage>
        <taxon>Eukaryota</taxon>
        <taxon>Metazoa</taxon>
        <taxon>Ecdysozoa</taxon>
        <taxon>Arthropoda</taxon>
        <taxon>Hexapoda</taxon>
        <taxon>Insecta</taxon>
        <taxon>Pterygota</taxon>
        <taxon>Neoptera</taxon>
        <taxon>Polyneoptera</taxon>
        <taxon>Phasmatodea</taxon>
        <taxon>Verophasmatodea</taxon>
        <taxon>Anareolatae</taxon>
        <taxon>Phasmatidae</taxon>
        <taxon>Eurycanthinae</taxon>
        <taxon>Dryococelus</taxon>
    </lineage>
</organism>
<feature type="region of interest" description="Disordered" evidence="1">
    <location>
        <begin position="330"/>
        <end position="357"/>
    </location>
</feature>
<reference evidence="2 3" key="1">
    <citation type="submission" date="2023-02" db="EMBL/GenBank/DDBJ databases">
        <title>LHISI_Scaffold_Assembly.</title>
        <authorList>
            <person name="Stuart O.P."/>
            <person name="Cleave R."/>
            <person name="Magrath M.J.L."/>
            <person name="Mikheyev A.S."/>
        </authorList>
    </citation>
    <scope>NUCLEOTIDE SEQUENCE [LARGE SCALE GENOMIC DNA]</scope>
    <source>
        <strain evidence="2">Daus_M_001</strain>
        <tissue evidence="2">Leg muscle</tissue>
    </source>
</reference>
<sequence length="389" mass="42403">MSASRTRAGVRGGWAVRLLASLQGEPVSIACRITPGFSHVGIVPDDAAGLRVFSGISHSDAAPYSPRFTLIGSQDHDRQGHVRKPLDILKWGKESARVCTRDPPNHLPAVISGNPGKPNSEWSDRESNPVLLRASPVFLPPHHGTRSPHAAADWPRKALETGLVLDVSGQVLAENGDLHHTHSAAPPVVSWVCPKMLKAEIYRWLANSKFCQELCLACFDRPRRYAPQPPSHVSDTGSAAALQAGPFAGEPPDSQLQPPSLFSNIVTSPHSCNNTDPVIKEGDIFTNSSEVNLQNVLTLDWSQNAEGSEEIWKSLNIEVLRADEGESRSVWSSGGMKVRGRGRSARRPTDQRHRPARFPRAEILGATPLGIETRFIKVGYEWSNHCGPL</sequence>
<evidence type="ECO:0000313" key="2">
    <source>
        <dbReference type="EMBL" id="KAJ8891065.1"/>
    </source>
</evidence>
<comment type="caution">
    <text evidence="2">The sequence shown here is derived from an EMBL/GenBank/DDBJ whole genome shotgun (WGS) entry which is preliminary data.</text>
</comment>
<keyword evidence="3" id="KW-1185">Reference proteome</keyword>